<dbReference type="OrthoDB" id="1606438at2759"/>
<dbReference type="Gene3D" id="1.10.10.10">
    <property type="entry name" value="Winged helix-like DNA-binding domain superfamily/Winged helix DNA-binding domain"/>
    <property type="match status" value="1"/>
</dbReference>
<dbReference type="AlphaFoldDB" id="J4IBG9"/>
<dbReference type="HOGENOM" id="CLU_005533_0_1_1"/>
<dbReference type="PANTHER" id="PTHR43712">
    <property type="entry name" value="PUTATIVE (AFU_ORTHOLOGUE AFUA_4G14580)-RELATED"/>
    <property type="match status" value="1"/>
</dbReference>
<dbReference type="RefSeq" id="XP_012183924.1">
    <property type="nucleotide sequence ID" value="XM_012328534.1"/>
</dbReference>
<evidence type="ECO:0000256" key="1">
    <source>
        <dbReference type="ARBA" id="ARBA00022603"/>
    </source>
</evidence>
<dbReference type="Gene3D" id="3.40.50.150">
    <property type="entry name" value="Vaccinia Virus protein VP39"/>
    <property type="match status" value="1"/>
</dbReference>
<evidence type="ECO:0000259" key="4">
    <source>
        <dbReference type="Pfam" id="PF00891"/>
    </source>
</evidence>
<name>J4IBG9_9APHY</name>
<protein>
    <submittedName>
        <fullName evidence="6">Uncharacterized protein</fullName>
    </submittedName>
</protein>
<dbReference type="InterPro" id="IPR036388">
    <property type="entry name" value="WH-like_DNA-bd_sf"/>
</dbReference>
<dbReference type="EMBL" id="HE797161">
    <property type="protein sequence ID" value="CCM04641.1"/>
    <property type="molecule type" value="Genomic_DNA"/>
</dbReference>
<keyword evidence="2" id="KW-0808">Transferase</keyword>
<feature type="domain" description="O-methyltransferase dimerisation" evidence="5">
    <location>
        <begin position="74"/>
        <end position="151"/>
    </location>
</feature>
<dbReference type="PROSITE" id="PS51683">
    <property type="entry name" value="SAM_OMT_II"/>
    <property type="match status" value="1"/>
</dbReference>
<evidence type="ECO:0000313" key="6">
    <source>
        <dbReference type="EMBL" id="CCM04641.1"/>
    </source>
</evidence>
<dbReference type="PANTHER" id="PTHR43712:SF2">
    <property type="entry name" value="O-METHYLTRANSFERASE CICE"/>
    <property type="match status" value="1"/>
</dbReference>
<reference evidence="6 7" key="1">
    <citation type="journal article" date="2012" name="Appl. Environ. Microbiol.">
        <title>Short-read sequencing for genomic analysis of the brown rot fungus Fibroporia radiculosa.</title>
        <authorList>
            <person name="Tang J.D."/>
            <person name="Perkins A.D."/>
            <person name="Sonstegard T.S."/>
            <person name="Schroeder S.G."/>
            <person name="Burgess S.C."/>
            <person name="Diehl S.V."/>
        </authorList>
    </citation>
    <scope>NUCLEOTIDE SEQUENCE [LARGE SCALE GENOMIC DNA]</scope>
    <source>
        <strain evidence="6 7">TFFH 294</strain>
    </source>
</reference>
<dbReference type="InterPro" id="IPR029063">
    <property type="entry name" value="SAM-dependent_MTases_sf"/>
</dbReference>
<dbReference type="Proteomes" id="UP000006352">
    <property type="component" value="Unassembled WGS sequence"/>
</dbReference>
<dbReference type="InParanoid" id="J4IBG9"/>
<organism evidence="6 7">
    <name type="scientific">Fibroporia radiculosa</name>
    <dbReference type="NCBI Taxonomy" id="599839"/>
    <lineage>
        <taxon>Eukaryota</taxon>
        <taxon>Fungi</taxon>
        <taxon>Dikarya</taxon>
        <taxon>Basidiomycota</taxon>
        <taxon>Agaricomycotina</taxon>
        <taxon>Agaricomycetes</taxon>
        <taxon>Polyporales</taxon>
        <taxon>Fibroporiaceae</taxon>
        <taxon>Fibroporia</taxon>
    </lineage>
</organism>
<dbReference type="GO" id="GO:0032259">
    <property type="term" value="P:methylation"/>
    <property type="evidence" value="ECO:0007669"/>
    <property type="project" value="UniProtKB-KW"/>
</dbReference>
<keyword evidence="1" id="KW-0489">Methyltransferase</keyword>
<dbReference type="Pfam" id="PF00891">
    <property type="entry name" value="Methyltransf_2"/>
    <property type="match status" value="1"/>
</dbReference>
<dbReference type="InterPro" id="IPR016461">
    <property type="entry name" value="COMT-like"/>
</dbReference>
<dbReference type="SUPFAM" id="SSF46785">
    <property type="entry name" value="Winged helix' DNA-binding domain"/>
    <property type="match status" value="1"/>
</dbReference>
<proteinExistence type="predicted"/>
<dbReference type="GO" id="GO:0008171">
    <property type="term" value="F:O-methyltransferase activity"/>
    <property type="evidence" value="ECO:0007669"/>
    <property type="project" value="InterPro"/>
</dbReference>
<dbReference type="InterPro" id="IPR012967">
    <property type="entry name" value="COMT_dimerisation"/>
</dbReference>
<evidence type="ECO:0000259" key="5">
    <source>
        <dbReference type="Pfam" id="PF08100"/>
    </source>
</evidence>
<feature type="domain" description="O-methyltransferase C-terminal" evidence="4">
    <location>
        <begin position="258"/>
        <end position="425"/>
    </location>
</feature>
<dbReference type="STRING" id="599839.J4IBG9"/>
<accession>J4IBG9</accession>
<evidence type="ECO:0000256" key="3">
    <source>
        <dbReference type="ARBA" id="ARBA00022691"/>
    </source>
</evidence>
<dbReference type="InterPro" id="IPR036390">
    <property type="entry name" value="WH_DNA-bd_sf"/>
</dbReference>
<gene>
    <name evidence="6" type="ORF">FIBRA_06825</name>
</gene>
<dbReference type="GO" id="GO:0046983">
    <property type="term" value="F:protein dimerization activity"/>
    <property type="evidence" value="ECO:0007669"/>
    <property type="project" value="InterPro"/>
</dbReference>
<dbReference type="SUPFAM" id="SSF53335">
    <property type="entry name" value="S-adenosyl-L-methionine-dependent methyltransferases"/>
    <property type="match status" value="1"/>
</dbReference>
<keyword evidence="3" id="KW-0949">S-adenosyl-L-methionine</keyword>
<dbReference type="Pfam" id="PF08100">
    <property type="entry name" value="Dimerisation"/>
    <property type="match status" value="1"/>
</dbReference>
<sequence length="447" mass="49703">MHTTDKSRQLRSLIRLLTDAAEVVIREWDAPKVAPLNIGSQLPSQDMFEARRIILGACGMCADLVQDPLSRLSEITCGYIPARALHIAAQACLFDLLASADPVEGISIHEISCRTGINESKLVRILRCLCSIHVFAEVKLNHFTNTPTSAAVVGNEPFRSWILIGGAETFAASYKLPAIIMDPVKTHSLSHRESALQEVLDTKLTLWEYLETGVSQEDGTIGPRPELRTWSLAMIGGAQMNGPPLLCDFPWEKHNGCTIVDVGAGVGSMSLELAKIMPITRFHVQDRGAVIQDARAIWMRELPEAIGSNRVNLMAHDFFTEQPIKGADIYLLRYILHDWPDKDCITILKLLRDAMARNSCLLVADYLLNTTIGSSRLKSAPHPLPANYGVAQIFSNMHDLSMMSLFNGMERSPNELEDLGRQAGLEVVRIWECRGYMSIVEFRRDLD</sequence>
<evidence type="ECO:0000313" key="7">
    <source>
        <dbReference type="Proteomes" id="UP000006352"/>
    </source>
</evidence>
<evidence type="ECO:0000256" key="2">
    <source>
        <dbReference type="ARBA" id="ARBA00022679"/>
    </source>
</evidence>
<dbReference type="GeneID" id="24099552"/>
<dbReference type="InterPro" id="IPR001077">
    <property type="entry name" value="COMT_C"/>
</dbReference>
<keyword evidence="7" id="KW-1185">Reference proteome</keyword>